<dbReference type="GO" id="GO:0005829">
    <property type="term" value="C:cytosol"/>
    <property type="evidence" value="ECO:0007669"/>
    <property type="project" value="UniProtKB-ARBA"/>
</dbReference>
<protein>
    <submittedName>
        <fullName evidence="2">Apoptotic protease-activating factor 1</fullName>
    </submittedName>
</protein>
<dbReference type="Pfam" id="PF00619">
    <property type="entry name" value="CARD"/>
    <property type="match status" value="1"/>
</dbReference>
<reference evidence="2" key="1">
    <citation type="journal article" date="2014" name="Nature">
        <title>Elephant shark genome provides unique insights into gnathostome evolution.</title>
        <authorList>
            <consortium name="International Elephant Shark Genome Sequencing Consortium"/>
            <person name="Venkatesh B."/>
            <person name="Lee A.P."/>
            <person name="Ravi V."/>
            <person name="Maurya A.K."/>
            <person name="Lian M.M."/>
            <person name="Swann J.B."/>
            <person name="Ohta Y."/>
            <person name="Flajnik M.F."/>
            <person name="Sutoh Y."/>
            <person name="Kasahara M."/>
            <person name="Hoon S."/>
            <person name="Gangu V."/>
            <person name="Roy S.W."/>
            <person name="Irimia M."/>
            <person name="Korzh V."/>
            <person name="Kondrychyn I."/>
            <person name="Lim Z.W."/>
            <person name="Tay B.H."/>
            <person name="Tohari S."/>
            <person name="Kong K.W."/>
            <person name="Ho S."/>
            <person name="Lorente-Galdos B."/>
            <person name="Quilez J."/>
            <person name="Marques-Bonet T."/>
            <person name="Raney B.J."/>
            <person name="Ingham P.W."/>
            <person name="Tay A."/>
            <person name="Hillier L.W."/>
            <person name="Minx P."/>
            <person name="Boehm T."/>
            <person name="Wilson R.K."/>
            <person name="Brenner S."/>
            <person name="Warren W.C."/>
        </authorList>
    </citation>
    <scope>NUCLEOTIDE SEQUENCE</scope>
    <source>
        <tissue evidence="2">Muscle</tissue>
    </source>
</reference>
<evidence type="ECO:0000259" key="1">
    <source>
        <dbReference type="PROSITE" id="PS50209"/>
    </source>
</evidence>
<evidence type="ECO:0000313" key="2">
    <source>
        <dbReference type="EMBL" id="AFP07723.1"/>
    </source>
</evidence>
<keyword evidence="2" id="KW-0645">Protease</keyword>
<dbReference type="GO" id="GO:0006915">
    <property type="term" value="P:apoptotic process"/>
    <property type="evidence" value="ECO:0007669"/>
    <property type="project" value="UniProtKB-ARBA"/>
</dbReference>
<accession>V9L6L8</accession>
<dbReference type="GO" id="GO:0042981">
    <property type="term" value="P:regulation of apoptotic process"/>
    <property type="evidence" value="ECO:0007669"/>
    <property type="project" value="InterPro"/>
</dbReference>
<organism evidence="2">
    <name type="scientific">Callorhinchus milii</name>
    <name type="common">Ghost shark</name>
    <dbReference type="NCBI Taxonomy" id="7868"/>
    <lineage>
        <taxon>Eukaryota</taxon>
        <taxon>Metazoa</taxon>
        <taxon>Chordata</taxon>
        <taxon>Craniata</taxon>
        <taxon>Vertebrata</taxon>
        <taxon>Chondrichthyes</taxon>
        <taxon>Holocephali</taxon>
        <taxon>Chimaeriformes</taxon>
        <taxon>Callorhinchidae</taxon>
        <taxon>Callorhinchus</taxon>
    </lineage>
</organism>
<dbReference type="Gene3D" id="3.40.50.300">
    <property type="entry name" value="P-loop containing nucleotide triphosphate hydrolases"/>
    <property type="match status" value="1"/>
</dbReference>
<dbReference type="SUPFAM" id="SSF47986">
    <property type="entry name" value="DEATH domain"/>
    <property type="match status" value="1"/>
</dbReference>
<dbReference type="Gene3D" id="1.10.533.10">
    <property type="entry name" value="Death Domain, Fas"/>
    <property type="match status" value="1"/>
</dbReference>
<dbReference type="EMBL" id="JW875206">
    <property type="protein sequence ID" value="AFP07723.1"/>
    <property type="molecule type" value="mRNA"/>
</dbReference>
<dbReference type="InterPro" id="IPR011029">
    <property type="entry name" value="DEATH-like_dom_sf"/>
</dbReference>
<feature type="domain" description="CARD" evidence="1">
    <location>
        <begin position="1"/>
        <end position="90"/>
    </location>
</feature>
<dbReference type="PROSITE" id="PS50209">
    <property type="entry name" value="CARD"/>
    <property type="match status" value="1"/>
</dbReference>
<dbReference type="InterPro" id="IPR002182">
    <property type="entry name" value="NB-ARC"/>
</dbReference>
<dbReference type="SUPFAM" id="SSF52540">
    <property type="entry name" value="P-loop containing nucleoside triphosphate hydrolases"/>
    <property type="match status" value="1"/>
</dbReference>
<dbReference type="FunFam" id="1.10.533.10:FF:000081">
    <property type="entry name" value="Apoptotic protease-activating factor 1"/>
    <property type="match status" value="1"/>
</dbReference>
<dbReference type="InterPro" id="IPR001315">
    <property type="entry name" value="CARD"/>
</dbReference>
<dbReference type="GO" id="GO:0008233">
    <property type="term" value="F:peptidase activity"/>
    <property type="evidence" value="ECO:0007669"/>
    <property type="project" value="UniProtKB-KW"/>
</dbReference>
<name>V9L6L8_CALMI</name>
<proteinExistence type="evidence at transcript level"/>
<dbReference type="PANTHER" id="PTHR22845:SF5">
    <property type="entry name" value="APOPTOTIC PROTEASE-ACTIVATING FACTOR 1"/>
    <property type="match status" value="1"/>
</dbReference>
<dbReference type="AlphaFoldDB" id="V9L6L8"/>
<dbReference type="PANTHER" id="PTHR22845">
    <property type="entry name" value="APOPTOTIC PROTEASE-ACTIVATING FACTOR 1"/>
    <property type="match status" value="1"/>
</dbReference>
<dbReference type="SMART" id="SM00114">
    <property type="entry name" value="CARD"/>
    <property type="match status" value="1"/>
</dbReference>
<dbReference type="GO" id="GO:0006508">
    <property type="term" value="P:proteolysis"/>
    <property type="evidence" value="ECO:0007669"/>
    <property type="project" value="UniProtKB-KW"/>
</dbReference>
<sequence length="193" mass="21609">MEERTRSCLLRHRSALEQDIKTSYIMDHLISEDVLTVVDEQKVKAKTTQRERAALLLDMVLEKDNYGFMSFYNALLNEGYKDLAALLQDDIPVTSPTTIKSFVDGVTPYVQTMLCEGGVPQRPVVFVDRPKLVQTIRKELIKLKQGPGWITIHGMAGSGKSVLAAEALRNHSVIDGLLLYGFHSVDLICSDML</sequence>
<dbReference type="GO" id="GO:0043531">
    <property type="term" value="F:ADP binding"/>
    <property type="evidence" value="ECO:0007669"/>
    <property type="project" value="InterPro"/>
</dbReference>
<dbReference type="Pfam" id="PF00931">
    <property type="entry name" value="NB-ARC"/>
    <property type="match status" value="1"/>
</dbReference>
<dbReference type="InterPro" id="IPR027417">
    <property type="entry name" value="P-loop_NTPase"/>
</dbReference>
<keyword evidence="2" id="KW-0378">Hydrolase</keyword>